<evidence type="ECO:0000313" key="3">
    <source>
        <dbReference type="EMBL" id="CAH3151678.1"/>
    </source>
</evidence>
<dbReference type="AlphaFoldDB" id="A0AAU9XL42"/>
<dbReference type="EMBL" id="CALNXJ010000049">
    <property type="protein sequence ID" value="CAH3151678.1"/>
    <property type="molecule type" value="Genomic_DNA"/>
</dbReference>
<organism evidence="3 4">
    <name type="scientific">Pocillopora meandrina</name>
    <dbReference type="NCBI Taxonomy" id="46732"/>
    <lineage>
        <taxon>Eukaryota</taxon>
        <taxon>Metazoa</taxon>
        <taxon>Cnidaria</taxon>
        <taxon>Anthozoa</taxon>
        <taxon>Hexacorallia</taxon>
        <taxon>Scleractinia</taxon>
        <taxon>Astrocoeniina</taxon>
        <taxon>Pocilloporidae</taxon>
        <taxon>Pocillopora</taxon>
    </lineage>
</organism>
<comment type="caution">
    <text evidence="3">The sequence shown here is derived from an EMBL/GenBank/DDBJ whole genome shotgun (WGS) entry which is preliminary data.</text>
</comment>
<dbReference type="PROSITE" id="PS50948">
    <property type="entry name" value="PAN"/>
    <property type="match status" value="1"/>
</dbReference>
<protein>
    <recommendedName>
        <fullName evidence="2">Apple domain-containing protein</fullName>
    </recommendedName>
</protein>
<reference evidence="3 4" key="1">
    <citation type="submission" date="2022-05" db="EMBL/GenBank/DDBJ databases">
        <authorList>
            <consortium name="Genoscope - CEA"/>
            <person name="William W."/>
        </authorList>
    </citation>
    <scope>NUCLEOTIDE SEQUENCE [LARGE SCALE GENOMIC DNA]</scope>
</reference>
<gene>
    <name evidence="3" type="ORF">PMEA_00025338</name>
</gene>
<keyword evidence="1" id="KW-0732">Signal</keyword>
<dbReference type="Proteomes" id="UP001159428">
    <property type="component" value="Unassembled WGS sequence"/>
</dbReference>
<dbReference type="SUPFAM" id="SSF57414">
    <property type="entry name" value="Hairpin loop containing domain-like"/>
    <property type="match status" value="1"/>
</dbReference>
<dbReference type="Gene3D" id="3.50.4.10">
    <property type="entry name" value="Hepatocyte Growth Factor"/>
    <property type="match status" value="1"/>
</dbReference>
<keyword evidence="4" id="KW-1185">Reference proteome</keyword>
<feature type="chain" id="PRO_5043684345" description="Apple domain-containing protein" evidence="1">
    <location>
        <begin position="21"/>
        <end position="155"/>
    </location>
</feature>
<feature type="signal peptide" evidence="1">
    <location>
        <begin position="1"/>
        <end position="20"/>
    </location>
</feature>
<evidence type="ECO:0000256" key="1">
    <source>
        <dbReference type="SAM" id="SignalP"/>
    </source>
</evidence>
<proteinExistence type="predicted"/>
<accession>A0AAU9XL42</accession>
<sequence>MPWTYLLLHFLASFTPFVTAGAQCKTEFSIPGMALDGFVFKIISVTAPHQCDVRCEREIRCQSFNYVIGEKICELNNRTKEARPLNFRADPARFYMRRFVGRVPLGSIPELPAISCREIEASEGKYNISNKHWLDSSYTGQAELVDCSDTVKGEC</sequence>
<evidence type="ECO:0000259" key="2">
    <source>
        <dbReference type="PROSITE" id="PS50948"/>
    </source>
</evidence>
<dbReference type="InterPro" id="IPR003609">
    <property type="entry name" value="Pan_app"/>
</dbReference>
<name>A0AAU9XL42_9CNID</name>
<feature type="domain" description="Apple" evidence="2">
    <location>
        <begin position="24"/>
        <end position="100"/>
    </location>
</feature>
<dbReference type="Pfam" id="PF00024">
    <property type="entry name" value="PAN_1"/>
    <property type="match status" value="1"/>
</dbReference>
<evidence type="ECO:0000313" key="4">
    <source>
        <dbReference type="Proteomes" id="UP001159428"/>
    </source>
</evidence>